<feature type="compositionally biased region" description="Polar residues" evidence="1">
    <location>
        <begin position="141"/>
        <end position="152"/>
    </location>
</feature>
<organism evidence="2 3">
    <name type="scientific">Amborella trichopoda</name>
    <dbReference type="NCBI Taxonomy" id="13333"/>
    <lineage>
        <taxon>Eukaryota</taxon>
        <taxon>Viridiplantae</taxon>
        <taxon>Streptophyta</taxon>
        <taxon>Embryophyta</taxon>
        <taxon>Tracheophyta</taxon>
        <taxon>Spermatophyta</taxon>
        <taxon>Magnoliopsida</taxon>
        <taxon>Amborellales</taxon>
        <taxon>Amborellaceae</taxon>
        <taxon>Amborella</taxon>
    </lineage>
</organism>
<dbReference type="Gramene" id="ERN14536">
    <property type="protein sequence ID" value="ERN14536"/>
    <property type="gene ID" value="AMTR_s00038p00080440"/>
</dbReference>
<sequence length="152" mass="16924">MALITPTSTVYLMSLTANLPRGGYSEKVSTTMGLVGIILSFSSPSFTDVQNLTEPPPPETCKKIAVFHETATSPARISSSIRRWASLPFLGRLPESLKWQENISSPKRSPRQTNLPQNWPEHKNHPEILPENKTHPEISLENKNPSQIPSIQ</sequence>
<feature type="compositionally biased region" description="Basic and acidic residues" evidence="1">
    <location>
        <begin position="120"/>
        <end position="140"/>
    </location>
</feature>
<feature type="region of interest" description="Disordered" evidence="1">
    <location>
        <begin position="101"/>
        <end position="152"/>
    </location>
</feature>
<dbReference type="Proteomes" id="UP000017836">
    <property type="component" value="Unassembled WGS sequence"/>
</dbReference>
<dbReference type="EMBL" id="KI392532">
    <property type="protein sequence ID" value="ERN14536.1"/>
    <property type="molecule type" value="Genomic_DNA"/>
</dbReference>
<keyword evidence="3" id="KW-1185">Reference proteome</keyword>
<dbReference type="AlphaFoldDB" id="U5CN22"/>
<evidence type="ECO:0000313" key="2">
    <source>
        <dbReference type="EMBL" id="ERN14536.1"/>
    </source>
</evidence>
<evidence type="ECO:0000313" key="3">
    <source>
        <dbReference type="Proteomes" id="UP000017836"/>
    </source>
</evidence>
<gene>
    <name evidence="2" type="ORF">AMTR_s00038p00080440</name>
</gene>
<reference evidence="3" key="1">
    <citation type="journal article" date="2013" name="Science">
        <title>The Amborella genome and the evolution of flowering plants.</title>
        <authorList>
            <consortium name="Amborella Genome Project"/>
        </authorList>
    </citation>
    <scope>NUCLEOTIDE SEQUENCE [LARGE SCALE GENOMIC DNA]</scope>
</reference>
<protein>
    <submittedName>
        <fullName evidence="2">Uncharacterized protein</fullName>
    </submittedName>
</protein>
<name>U5CN22_AMBTC</name>
<dbReference type="HOGENOM" id="CLU_1724764_0_0_1"/>
<feature type="compositionally biased region" description="Polar residues" evidence="1">
    <location>
        <begin position="101"/>
        <end position="117"/>
    </location>
</feature>
<evidence type="ECO:0000256" key="1">
    <source>
        <dbReference type="SAM" id="MobiDB-lite"/>
    </source>
</evidence>
<accession>U5CN22</accession>
<proteinExistence type="predicted"/>